<reference evidence="5" key="1">
    <citation type="submission" date="2023-07" db="EMBL/GenBank/DDBJ databases">
        <authorList>
            <consortium name="AG Swart"/>
            <person name="Singh M."/>
            <person name="Singh A."/>
            <person name="Seah K."/>
            <person name="Emmerich C."/>
        </authorList>
    </citation>
    <scope>NUCLEOTIDE SEQUENCE</scope>
    <source>
        <strain evidence="5">DP1</strain>
    </source>
</reference>
<dbReference type="InterPro" id="IPR015943">
    <property type="entry name" value="WD40/YVTN_repeat-like_dom_sf"/>
</dbReference>
<dbReference type="GO" id="GO:0007018">
    <property type="term" value="P:microtubule-based movement"/>
    <property type="evidence" value="ECO:0007669"/>
    <property type="project" value="TreeGrafter"/>
</dbReference>
<proteinExistence type="predicted"/>
<comment type="subcellular location">
    <subcellularLocation>
        <location evidence="1">Cytoplasm</location>
    </subcellularLocation>
</comment>
<dbReference type="Pfam" id="PF00400">
    <property type="entry name" value="WD40"/>
    <property type="match status" value="2"/>
</dbReference>
<dbReference type="GO" id="GO:0045504">
    <property type="term" value="F:dynein heavy chain binding"/>
    <property type="evidence" value="ECO:0007669"/>
    <property type="project" value="TreeGrafter"/>
</dbReference>
<dbReference type="SUPFAM" id="SSF50978">
    <property type="entry name" value="WD40 repeat-like"/>
    <property type="match status" value="2"/>
</dbReference>
<gene>
    <name evidence="5" type="ORF">ECRASSUSDP1_LOCUS29244</name>
</gene>
<dbReference type="InterPro" id="IPR001680">
    <property type="entry name" value="WD40_rpt"/>
</dbReference>
<dbReference type="SMART" id="SM00320">
    <property type="entry name" value="WD40"/>
    <property type="match status" value="5"/>
</dbReference>
<accession>A0AAD1YB95</accession>
<keyword evidence="2" id="KW-0963">Cytoplasm</keyword>
<dbReference type="InterPro" id="IPR050687">
    <property type="entry name" value="Dynein_IC"/>
</dbReference>
<dbReference type="Gene3D" id="2.130.10.10">
    <property type="entry name" value="YVTN repeat-like/Quinoprotein amine dehydrogenase"/>
    <property type="match status" value="2"/>
</dbReference>
<dbReference type="InterPro" id="IPR036322">
    <property type="entry name" value="WD40_repeat_dom_sf"/>
</dbReference>
<protein>
    <submittedName>
        <fullName evidence="5">Uncharacterized protein</fullName>
    </submittedName>
</protein>
<evidence type="ECO:0000256" key="2">
    <source>
        <dbReference type="ARBA" id="ARBA00022490"/>
    </source>
</evidence>
<sequence length="720" mass="82727">MGVATARFINVLPIDEKHTLIPCNSELKIFSIDTRPPLPNAEPKEGEEDKKEVFDARVEFKQSVSTASIMTLRNAEHYWVAITHDGEIILIQKQTVEEIKAADSFNIIASFHTDKKYVRYGDISTDGSTIAFISEHNEDNSLVIFKYKDGEFEFFDEILEIPNTEIKQCEFDAENNIVLACSIYEPEDNNGKIRKKVIAHSIHRYTQSGEGYAIDEKIHIEDDSNRLKFISSLDKKYGCIMFHSRRVAIIDFESLQIIHEHYIEGVGFVICDLYDRFTNSFLVAKDKNTFISFTINRDKTVDVRNIIIGFTLPSPVYHSSLINPGTLVLFWESGLDAYKLDITAEEKGDTAWWQTDKFNMNLIHLSGCSVDINRTGNMVVFGDLSGRVHIYIKKMNEETKKMEFHRESPFKFQHAVRSIAFHPENDNVVMVGLMSGWIFYVDPIADVVADIGNIKKRVTVMKWFVNQNERGTEKEYVLMAASSNGDVKMFLQDHENPTMFSEIMDLHAHPKSKAPQDLNFGTMTKYSEVWSCVLQDTDMGNILKYFVTCSEDQTCKIWRLQERRSSRGEFKAKCIDTLKGHQRAVTDMGWKKMDPKVFGEDSPHLHLFASCSDDMTVRLYKVDTSNEDPEFEYLKELDTKFIQEWHTLTYMALEENGSRLAVVTQNGYLVIWDIEGVMAEDYEPKVLFSRRIHTGSIEGLKWKEKRLVTVSSDCTACVIS</sequence>
<keyword evidence="4" id="KW-0677">Repeat</keyword>
<dbReference type="GO" id="GO:0005737">
    <property type="term" value="C:cytoplasm"/>
    <property type="evidence" value="ECO:0007669"/>
    <property type="project" value="UniProtKB-SubCell"/>
</dbReference>
<organism evidence="5 6">
    <name type="scientific">Euplotes crassus</name>
    <dbReference type="NCBI Taxonomy" id="5936"/>
    <lineage>
        <taxon>Eukaryota</taxon>
        <taxon>Sar</taxon>
        <taxon>Alveolata</taxon>
        <taxon>Ciliophora</taxon>
        <taxon>Intramacronucleata</taxon>
        <taxon>Spirotrichea</taxon>
        <taxon>Hypotrichia</taxon>
        <taxon>Euplotida</taxon>
        <taxon>Euplotidae</taxon>
        <taxon>Moneuplotes</taxon>
    </lineage>
</organism>
<name>A0AAD1YB95_EUPCR</name>
<dbReference type="GO" id="GO:0045503">
    <property type="term" value="F:dynein light chain binding"/>
    <property type="evidence" value="ECO:0007669"/>
    <property type="project" value="TreeGrafter"/>
</dbReference>
<dbReference type="PANTHER" id="PTHR12442">
    <property type="entry name" value="DYNEIN INTERMEDIATE CHAIN"/>
    <property type="match status" value="1"/>
</dbReference>
<keyword evidence="6" id="KW-1185">Reference proteome</keyword>
<keyword evidence="3" id="KW-0853">WD repeat</keyword>
<evidence type="ECO:0000313" key="6">
    <source>
        <dbReference type="Proteomes" id="UP001295684"/>
    </source>
</evidence>
<evidence type="ECO:0000256" key="3">
    <source>
        <dbReference type="ARBA" id="ARBA00022574"/>
    </source>
</evidence>
<dbReference type="AlphaFoldDB" id="A0AAD1YB95"/>
<evidence type="ECO:0000313" key="5">
    <source>
        <dbReference type="EMBL" id="CAI2387610.1"/>
    </source>
</evidence>
<dbReference type="EMBL" id="CAMPGE010030108">
    <property type="protein sequence ID" value="CAI2387610.1"/>
    <property type="molecule type" value="Genomic_DNA"/>
</dbReference>
<dbReference type="Proteomes" id="UP001295684">
    <property type="component" value="Unassembled WGS sequence"/>
</dbReference>
<evidence type="ECO:0000256" key="1">
    <source>
        <dbReference type="ARBA" id="ARBA00004496"/>
    </source>
</evidence>
<evidence type="ECO:0000256" key="4">
    <source>
        <dbReference type="ARBA" id="ARBA00022737"/>
    </source>
</evidence>
<comment type="caution">
    <text evidence="5">The sequence shown here is derived from an EMBL/GenBank/DDBJ whole genome shotgun (WGS) entry which is preliminary data.</text>
</comment>